<dbReference type="Proteomes" id="UP000634136">
    <property type="component" value="Unassembled WGS sequence"/>
</dbReference>
<protein>
    <submittedName>
        <fullName evidence="1">Uncharacterized protein</fullName>
    </submittedName>
</protein>
<name>A0A834SST9_9FABA</name>
<keyword evidence="2" id="KW-1185">Reference proteome</keyword>
<dbReference type="AlphaFoldDB" id="A0A834SST9"/>
<evidence type="ECO:0000313" key="2">
    <source>
        <dbReference type="Proteomes" id="UP000634136"/>
    </source>
</evidence>
<evidence type="ECO:0000313" key="1">
    <source>
        <dbReference type="EMBL" id="KAF7808290.1"/>
    </source>
</evidence>
<gene>
    <name evidence="1" type="ORF">G2W53_035033</name>
</gene>
<reference evidence="1" key="1">
    <citation type="submission" date="2020-09" db="EMBL/GenBank/DDBJ databases">
        <title>Genome-Enabled Discovery of Anthraquinone Biosynthesis in Senna tora.</title>
        <authorList>
            <person name="Kang S.-H."/>
            <person name="Pandey R.P."/>
            <person name="Lee C.-M."/>
            <person name="Sim J.-S."/>
            <person name="Jeong J.-T."/>
            <person name="Choi B.-S."/>
            <person name="Jung M."/>
            <person name="Ginzburg D."/>
            <person name="Zhao K."/>
            <person name="Won S.Y."/>
            <person name="Oh T.-J."/>
            <person name="Yu Y."/>
            <person name="Kim N.-H."/>
            <person name="Lee O.R."/>
            <person name="Lee T.-H."/>
            <person name="Bashyal P."/>
            <person name="Kim T.-S."/>
            <person name="Lee W.-H."/>
            <person name="Kawkins C."/>
            <person name="Kim C.-K."/>
            <person name="Kim J.S."/>
            <person name="Ahn B.O."/>
            <person name="Rhee S.Y."/>
            <person name="Sohng J.K."/>
        </authorList>
    </citation>
    <scope>NUCLEOTIDE SEQUENCE</scope>
    <source>
        <tissue evidence="1">Leaf</tissue>
    </source>
</reference>
<comment type="caution">
    <text evidence="1">The sequence shown here is derived from an EMBL/GenBank/DDBJ whole genome shotgun (WGS) entry which is preliminary data.</text>
</comment>
<organism evidence="1 2">
    <name type="scientific">Senna tora</name>
    <dbReference type="NCBI Taxonomy" id="362788"/>
    <lineage>
        <taxon>Eukaryota</taxon>
        <taxon>Viridiplantae</taxon>
        <taxon>Streptophyta</taxon>
        <taxon>Embryophyta</taxon>
        <taxon>Tracheophyta</taxon>
        <taxon>Spermatophyta</taxon>
        <taxon>Magnoliopsida</taxon>
        <taxon>eudicotyledons</taxon>
        <taxon>Gunneridae</taxon>
        <taxon>Pentapetalae</taxon>
        <taxon>rosids</taxon>
        <taxon>fabids</taxon>
        <taxon>Fabales</taxon>
        <taxon>Fabaceae</taxon>
        <taxon>Caesalpinioideae</taxon>
        <taxon>Cassia clade</taxon>
        <taxon>Senna</taxon>
    </lineage>
</organism>
<sequence>MGSKIDSPVLTMGFMASMKEK</sequence>
<proteinExistence type="predicted"/>
<accession>A0A834SST9</accession>
<dbReference type="EMBL" id="JAAIUW010000011">
    <property type="protein sequence ID" value="KAF7808290.1"/>
    <property type="molecule type" value="Genomic_DNA"/>
</dbReference>